<name>A0AAD3TM73_NEPGR</name>
<organism evidence="1 2">
    <name type="scientific">Nepenthes gracilis</name>
    <name type="common">Slender pitcher plant</name>
    <dbReference type="NCBI Taxonomy" id="150966"/>
    <lineage>
        <taxon>Eukaryota</taxon>
        <taxon>Viridiplantae</taxon>
        <taxon>Streptophyta</taxon>
        <taxon>Embryophyta</taxon>
        <taxon>Tracheophyta</taxon>
        <taxon>Spermatophyta</taxon>
        <taxon>Magnoliopsida</taxon>
        <taxon>eudicotyledons</taxon>
        <taxon>Gunneridae</taxon>
        <taxon>Pentapetalae</taxon>
        <taxon>Caryophyllales</taxon>
        <taxon>Nepenthaceae</taxon>
        <taxon>Nepenthes</taxon>
    </lineage>
</organism>
<accession>A0AAD3TM73</accession>
<proteinExistence type="predicted"/>
<gene>
    <name evidence="1" type="ORF">Nepgr_033595</name>
</gene>
<evidence type="ECO:0000313" key="1">
    <source>
        <dbReference type="EMBL" id="GMH31751.1"/>
    </source>
</evidence>
<protein>
    <submittedName>
        <fullName evidence="1">Uncharacterized protein</fullName>
    </submittedName>
</protein>
<keyword evidence="2" id="KW-1185">Reference proteome</keyword>
<sequence>MPENVCNLLPRFVYIPCWPLAFAVPGHGARLRACRRLHLAPRFAGIMEHVVGPMLVSLICMSRKMAVALRLAGCLSSQVLIDGGAVFIGASVKRLDDGWDSIVDADHADCGMALDWLIDPLGGNLKVCTTASFSTMDAGRPMFSLVVMLPLVGFHPLSWLNIDFGIRADDPSGEGRGCNFDADFPEVVVVCCNSFWGHCYFMLPSSSCKDV</sequence>
<dbReference type="EMBL" id="BSYO01000041">
    <property type="protein sequence ID" value="GMH31751.1"/>
    <property type="molecule type" value="Genomic_DNA"/>
</dbReference>
<evidence type="ECO:0000313" key="2">
    <source>
        <dbReference type="Proteomes" id="UP001279734"/>
    </source>
</evidence>
<comment type="caution">
    <text evidence="1">The sequence shown here is derived from an EMBL/GenBank/DDBJ whole genome shotgun (WGS) entry which is preliminary data.</text>
</comment>
<reference evidence="1" key="1">
    <citation type="submission" date="2023-05" db="EMBL/GenBank/DDBJ databases">
        <title>Nepenthes gracilis genome sequencing.</title>
        <authorList>
            <person name="Fukushima K."/>
        </authorList>
    </citation>
    <scope>NUCLEOTIDE SEQUENCE</scope>
    <source>
        <strain evidence="1">SING2019-196</strain>
    </source>
</reference>
<dbReference type="Proteomes" id="UP001279734">
    <property type="component" value="Unassembled WGS sequence"/>
</dbReference>
<dbReference type="AlphaFoldDB" id="A0AAD3TM73"/>